<dbReference type="OrthoDB" id="45365at2759"/>
<proteinExistence type="predicted"/>
<dbReference type="Pfam" id="PF24681">
    <property type="entry name" value="Kelch_KLHDC2_KLHL20_DRC7"/>
    <property type="match status" value="1"/>
</dbReference>
<evidence type="ECO:0000313" key="4">
    <source>
        <dbReference type="EMBL" id="OHS97451.1"/>
    </source>
</evidence>
<dbReference type="PANTHER" id="PTHR46093:SF18">
    <property type="entry name" value="FIBRONECTIN TYPE-III DOMAIN-CONTAINING PROTEIN"/>
    <property type="match status" value="1"/>
</dbReference>
<feature type="compositionally biased region" description="Polar residues" evidence="3">
    <location>
        <begin position="1"/>
        <end position="10"/>
    </location>
</feature>
<keyword evidence="2" id="KW-0677">Repeat</keyword>
<protein>
    <submittedName>
        <fullName evidence="4">Kelch motif family protein</fullName>
    </submittedName>
</protein>
<keyword evidence="1" id="KW-0880">Kelch repeat</keyword>
<evidence type="ECO:0000256" key="2">
    <source>
        <dbReference type="ARBA" id="ARBA00022737"/>
    </source>
</evidence>
<dbReference type="PANTHER" id="PTHR46093">
    <property type="entry name" value="ACYL-COA-BINDING DOMAIN-CONTAINING PROTEIN 5"/>
    <property type="match status" value="1"/>
</dbReference>
<dbReference type="RefSeq" id="XP_068350588.1">
    <property type="nucleotide sequence ID" value="XM_068494882.1"/>
</dbReference>
<feature type="region of interest" description="Disordered" evidence="3">
    <location>
        <begin position="1"/>
        <end position="24"/>
    </location>
</feature>
<feature type="region of interest" description="Disordered" evidence="3">
    <location>
        <begin position="74"/>
        <end position="94"/>
    </location>
</feature>
<accession>A0A1J4JIR5</accession>
<dbReference type="AlphaFoldDB" id="A0A1J4JIR5"/>
<name>A0A1J4JIR5_9EUKA</name>
<dbReference type="Proteomes" id="UP000179807">
    <property type="component" value="Unassembled WGS sequence"/>
</dbReference>
<reference evidence="4" key="1">
    <citation type="submission" date="2016-10" db="EMBL/GenBank/DDBJ databases">
        <authorList>
            <person name="Benchimol M."/>
            <person name="Almeida L.G."/>
            <person name="Vasconcelos A.T."/>
            <person name="Perreira-Neves A."/>
            <person name="Rosa I.A."/>
            <person name="Tasca T."/>
            <person name="Bogo M.R."/>
            <person name="de Souza W."/>
        </authorList>
    </citation>
    <scope>NUCLEOTIDE SEQUENCE [LARGE SCALE GENOMIC DNA]</scope>
    <source>
        <strain evidence="4">K</strain>
    </source>
</reference>
<evidence type="ECO:0000256" key="1">
    <source>
        <dbReference type="ARBA" id="ARBA00022441"/>
    </source>
</evidence>
<dbReference type="InterPro" id="IPR015915">
    <property type="entry name" value="Kelch-typ_b-propeller"/>
</dbReference>
<dbReference type="Gene3D" id="2.120.10.80">
    <property type="entry name" value="Kelch-type beta propeller"/>
    <property type="match status" value="2"/>
</dbReference>
<organism evidence="4 5">
    <name type="scientific">Tritrichomonas foetus</name>
    <dbReference type="NCBI Taxonomy" id="1144522"/>
    <lineage>
        <taxon>Eukaryota</taxon>
        <taxon>Metamonada</taxon>
        <taxon>Parabasalia</taxon>
        <taxon>Tritrichomonadida</taxon>
        <taxon>Tritrichomonadidae</taxon>
        <taxon>Tritrichomonas</taxon>
    </lineage>
</organism>
<keyword evidence="5" id="KW-1185">Reference proteome</keyword>
<comment type="caution">
    <text evidence="4">The sequence shown here is derived from an EMBL/GenBank/DDBJ whole genome shotgun (WGS) entry which is preliminary data.</text>
</comment>
<evidence type="ECO:0000313" key="5">
    <source>
        <dbReference type="Proteomes" id="UP000179807"/>
    </source>
</evidence>
<evidence type="ECO:0000256" key="3">
    <source>
        <dbReference type="SAM" id="MobiDB-lite"/>
    </source>
</evidence>
<dbReference type="VEuPathDB" id="TrichDB:TRFO_09458"/>
<dbReference type="GeneID" id="94829586"/>
<sequence length="482" mass="55707">MGAFTSSATLPGTPAPKKVKKRTYGSSNLISPKEAFRKSEDIVPDLGTRTFLDHRDEVITSIYNDNDYFVNNTYETQSRKKKNRKNSKMDEVNSNLIPEKKGNKYEMMTNLPYFGTWSRLSFKGPSPKPREFTCYAYSSEFNLLIMAYGKSAINDSIYYNDAWGLDLKTFKWRQIAKNMRTPRVNARALIVGRKMYIFGGVFKEKYFSDLHVLDIIDGKVTTVNTKGKDSPKGRINPVFVPYYEKQSNENETQNNEKSEFMNTIGNNSERKIKRKVKKLLLWGGWDGCISQSELFVLDLETFVWEKHRSFVAGRSHPSYSILNNKLFVFGSTKRQGLLQINMDTYLFDEVFTTGIEPPTATSGTMMVSINHKFILVFGGAQQSWTHFYVYDTERKWWSVFPIIPDEKTVKEDDGNCLKNGLFMIPSDSDCPCCYREETKEIFYTYGENLVKSKERLTKIYIGDAIPVLNLRDDMLRMLDEKK</sequence>
<gene>
    <name evidence="4" type="ORF">TRFO_09458</name>
</gene>
<dbReference type="EMBL" id="MLAK01001115">
    <property type="protein sequence ID" value="OHS97451.1"/>
    <property type="molecule type" value="Genomic_DNA"/>
</dbReference>
<dbReference type="SUPFAM" id="SSF117281">
    <property type="entry name" value="Kelch motif"/>
    <property type="match status" value="1"/>
</dbReference>